<feature type="compositionally biased region" description="Polar residues" evidence="1">
    <location>
        <begin position="51"/>
        <end position="61"/>
    </location>
</feature>
<protein>
    <submittedName>
        <fullName evidence="2">Uncharacterized protein</fullName>
    </submittedName>
</protein>
<dbReference type="EMBL" id="KZ995350">
    <property type="protein sequence ID" value="RKO90848.1"/>
    <property type="molecule type" value="Genomic_DNA"/>
</dbReference>
<evidence type="ECO:0000313" key="2">
    <source>
        <dbReference type="EMBL" id="RKO90848.1"/>
    </source>
</evidence>
<evidence type="ECO:0000256" key="1">
    <source>
        <dbReference type="SAM" id="MobiDB-lite"/>
    </source>
</evidence>
<feature type="compositionally biased region" description="Pro residues" evidence="1">
    <location>
        <begin position="26"/>
        <end position="42"/>
    </location>
</feature>
<proteinExistence type="predicted"/>
<gene>
    <name evidence="2" type="ORF">BDK51DRAFT_24978</name>
</gene>
<keyword evidence="3" id="KW-1185">Reference proteome</keyword>
<accession>A0A4P9WHF7</accession>
<organism evidence="2 3">
    <name type="scientific">Blyttiomyces helicus</name>
    <dbReference type="NCBI Taxonomy" id="388810"/>
    <lineage>
        <taxon>Eukaryota</taxon>
        <taxon>Fungi</taxon>
        <taxon>Fungi incertae sedis</taxon>
        <taxon>Chytridiomycota</taxon>
        <taxon>Chytridiomycota incertae sedis</taxon>
        <taxon>Chytridiomycetes</taxon>
        <taxon>Chytridiomycetes incertae sedis</taxon>
        <taxon>Blyttiomyces</taxon>
    </lineage>
</organism>
<dbReference type="AlphaFoldDB" id="A0A4P9WHF7"/>
<sequence length="131" mass="14466">MRQRLQSPIQLLRSVYPSQDASPHSVPAPPLPYTPNGRPHPTPLHSGAQHKASTPQQPESTSHYHRHHLSTSLMEAASPTYPTRRRPQARCREPESSPCQLSTPPRVCSTSPPRSRYPHSASTADAPRCGL</sequence>
<evidence type="ECO:0000313" key="3">
    <source>
        <dbReference type="Proteomes" id="UP000269721"/>
    </source>
</evidence>
<name>A0A4P9WHF7_9FUNG</name>
<dbReference type="Proteomes" id="UP000269721">
    <property type="component" value="Unassembled WGS sequence"/>
</dbReference>
<feature type="compositionally biased region" description="Polar residues" evidence="1">
    <location>
        <begin position="97"/>
        <end position="113"/>
    </location>
</feature>
<feature type="region of interest" description="Disordered" evidence="1">
    <location>
        <begin position="1"/>
        <end position="131"/>
    </location>
</feature>
<reference evidence="3" key="1">
    <citation type="journal article" date="2018" name="Nat. Microbiol.">
        <title>Leveraging single-cell genomics to expand the fungal tree of life.</title>
        <authorList>
            <person name="Ahrendt S.R."/>
            <person name="Quandt C.A."/>
            <person name="Ciobanu D."/>
            <person name="Clum A."/>
            <person name="Salamov A."/>
            <person name="Andreopoulos B."/>
            <person name="Cheng J.F."/>
            <person name="Woyke T."/>
            <person name="Pelin A."/>
            <person name="Henrissat B."/>
            <person name="Reynolds N.K."/>
            <person name="Benny G.L."/>
            <person name="Smith M.E."/>
            <person name="James T.Y."/>
            <person name="Grigoriev I.V."/>
        </authorList>
    </citation>
    <scope>NUCLEOTIDE SEQUENCE [LARGE SCALE GENOMIC DNA]</scope>
</reference>